<protein>
    <submittedName>
        <fullName evidence="1">Uncharacterized protein</fullName>
    </submittedName>
</protein>
<dbReference type="AlphaFoldDB" id="A0AAJ1QME5"/>
<dbReference type="EMBL" id="JAUCFI010000003">
    <property type="protein sequence ID" value="MDM5284081.1"/>
    <property type="molecule type" value="Genomic_DNA"/>
</dbReference>
<reference evidence="1" key="1">
    <citation type="submission" date="2023-06" db="EMBL/GenBank/DDBJ databases">
        <title>Comparative genomics of Bacillaceae isolates and their secondary metabolite potential.</title>
        <authorList>
            <person name="Song L."/>
            <person name="Nielsen L.J."/>
            <person name="Mohite O."/>
            <person name="Xu X."/>
            <person name="Weber T."/>
            <person name="Kovacs A.T."/>
        </authorList>
    </citation>
    <scope>NUCLEOTIDE SEQUENCE</scope>
    <source>
        <strain evidence="1">G1S1</strain>
    </source>
</reference>
<comment type="caution">
    <text evidence="1">The sequence shown here is derived from an EMBL/GenBank/DDBJ whole genome shotgun (WGS) entry which is preliminary data.</text>
</comment>
<dbReference type="Proteomes" id="UP001238973">
    <property type="component" value="Unassembled WGS sequence"/>
</dbReference>
<sequence>MWIITIHSKKGIKMFEFCTEKEARERFEVMEGCKILSEVIYFNDKQLIET</sequence>
<dbReference type="RefSeq" id="WP_289349766.1">
    <property type="nucleotide sequence ID" value="NZ_JAUCFI010000003.1"/>
</dbReference>
<evidence type="ECO:0000313" key="1">
    <source>
        <dbReference type="EMBL" id="MDM5284081.1"/>
    </source>
</evidence>
<evidence type="ECO:0000313" key="2">
    <source>
        <dbReference type="Proteomes" id="UP001238973"/>
    </source>
</evidence>
<proteinExistence type="predicted"/>
<gene>
    <name evidence="1" type="ORF">QUF85_12300</name>
</gene>
<organism evidence="1 2">
    <name type="scientific">Peribacillus frigoritolerans</name>
    <dbReference type="NCBI Taxonomy" id="450367"/>
    <lineage>
        <taxon>Bacteria</taxon>
        <taxon>Bacillati</taxon>
        <taxon>Bacillota</taxon>
        <taxon>Bacilli</taxon>
        <taxon>Bacillales</taxon>
        <taxon>Bacillaceae</taxon>
        <taxon>Peribacillus</taxon>
    </lineage>
</organism>
<name>A0AAJ1QME5_9BACI</name>
<accession>A0AAJ1QME5</accession>